<dbReference type="Gene3D" id="3.40.50.150">
    <property type="entry name" value="Vaccinia Virus protein VP39"/>
    <property type="match status" value="1"/>
</dbReference>
<evidence type="ECO:0008006" key="4">
    <source>
        <dbReference type="Google" id="ProtNLM"/>
    </source>
</evidence>
<evidence type="ECO:0000313" key="3">
    <source>
        <dbReference type="Proteomes" id="UP000320176"/>
    </source>
</evidence>
<dbReference type="Proteomes" id="UP000320176">
    <property type="component" value="Unassembled WGS sequence"/>
</dbReference>
<dbReference type="InterPro" id="IPR029063">
    <property type="entry name" value="SAM-dependent_MTases_sf"/>
</dbReference>
<dbReference type="OrthoDB" id="271154at2"/>
<evidence type="ECO:0000256" key="1">
    <source>
        <dbReference type="SAM" id="MobiDB-lite"/>
    </source>
</evidence>
<name>A0A5C6B7J3_9BACT</name>
<evidence type="ECO:0000313" key="2">
    <source>
        <dbReference type="EMBL" id="TWU08033.1"/>
    </source>
</evidence>
<gene>
    <name evidence="2" type="ORF">Pla52n_06110</name>
</gene>
<organism evidence="2 3">
    <name type="scientific">Stieleria varia</name>
    <dbReference type="NCBI Taxonomy" id="2528005"/>
    <lineage>
        <taxon>Bacteria</taxon>
        <taxon>Pseudomonadati</taxon>
        <taxon>Planctomycetota</taxon>
        <taxon>Planctomycetia</taxon>
        <taxon>Pirellulales</taxon>
        <taxon>Pirellulaceae</taxon>
        <taxon>Stieleria</taxon>
    </lineage>
</organism>
<dbReference type="AlphaFoldDB" id="A0A5C6B7J3"/>
<comment type="caution">
    <text evidence="2">The sequence shown here is derived from an EMBL/GenBank/DDBJ whole genome shotgun (WGS) entry which is preliminary data.</text>
</comment>
<accession>A0A5C6B7J3</accession>
<dbReference type="RefSeq" id="WP_146518147.1">
    <property type="nucleotide sequence ID" value="NZ_CP151726.1"/>
</dbReference>
<sequence>MGLIQSSFRLLLYAQQQGCSFQSVATIGRQQIYLRPDDVRELATEYPQSPLAAGGVDPPWGEFNEPFLKESLGCSSIESIDYSDFEQATLLHDMNQPIGPDLDQRFDAVIDGGTLEHLFNVPVALANYMRMVRVGGCVVLSTNANNHCGHGFYQFSPELLYRVFNAANGFQILKMLVVEHPYPGAELSSSQIAYEVIDPDAIKQRVGLVSHHPILVMALAKRVADVPIFQSMPQQSDYQTRWDESTDSPENSGTTTQIPERPKTAFGKIRRVLGNTKRALERRLPQRLEQALNGQRQRKEYSLQNKQFYRRWKP</sequence>
<proteinExistence type="predicted"/>
<feature type="compositionally biased region" description="Polar residues" evidence="1">
    <location>
        <begin position="248"/>
        <end position="258"/>
    </location>
</feature>
<feature type="region of interest" description="Disordered" evidence="1">
    <location>
        <begin position="235"/>
        <end position="264"/>
    </location>
</feature>
<reference evidence="2 3" key="1">
    <citation type="submission" date="2019-02" db="EMBL/GenBank/DDBJ databases">
        <title>Deep-cultivation of Planctomycetes and their phenomic and genomic characterization uncovers novel biology.</title>
        <authorList>
            <person name="Wiegand S."/>
            <person name="Jogler M."/>
            <person name="Boedeker C."/>
            <person name="Pinto D."/>
            <person name="Vollmers J."/>
            <person name="Rivas-Marin E."/>
            <person name="Kohn T."/>
            <person name="Peeters S.H."/>
            <person name="Heuer A."/>
            <person name="Rast P."/>
            <person name="Oberbeckmann S."/>
            <person name="Bunk B."/>
            <person name="Jeske O."/>
            <person name="Meyerdierks A."/>
            <person name="Storesund J.E."/>
            <person name="Kallscheuer N."/>
            <person name="Luecker S."/>
            <person name="Lage O.M."/>
            <person name="Pohl T."/>
            <person name="Merkel B.J."/>
            <person name="Hornburger P."/>
            <person name="Mueller R.-W."/>
            <person name="Bruemmer F."/>
            <person name="Labrenz M."/>
            <person name="Spormann A.M."/>
            <person name="Op Den Camp H."/>
            <person name="Overmann J."/>
            <person name="Amann R."/>
            <person name="Jetten M.S.M."/>
            <person name="Mascher T."/>
            <person name="Medema M.H."/>
            <person name="Devos D.P."/>
            <person name="Kaster A.-K."/>
            <person name="Ovreas L."/>
            <person name="Rohde M."/>
            <person name="Galperin M.Y."/>
            <person name="Jogler C."/>
        </authorList>
    </citation>
    <scope>NUCLEOTIDE SEQUENCE [LARGE SCALE GENOMIC DNA]</scope>
    <source>
        <strain evidence="2 3">Pla52n</strain>
    </source>
</reference>
<keyword evidence="3" id="KW-1185">Reference proteome</keyword>
<dbReference type="EMBL" id="SJPN01000001">
    <property type="protein sequence ID" value="TWU08033.1"/>
    <property type="molecule type" value="Genomic_DNA"/>
</dbReference>
<protein>
    <recommendedName>
        <fullName evidence="4">Methyltransferase type 11 domain-containing protein</fullName>
    </recommendedName>
</protein>
<dbReference type="SUPFAM" id="SSF53335">
    <property type="entry name" value="S-adenosyl-L-methionine-dependent methyltransferases"/>
    <property type="match status" value="1"/>
</dbReference>